<dbReference type="PANTHER" id="PTHR37519:SF1">
    <property type="entry name" value="DIHYDROXYBIPHENYL DIOXYGENASE DOMAIN-CONTAINING PROTEIN"/>
    <property type="match status" value="1"/>
</dbReference>
<name>A0A2M7V8F4_9BACT</name>
<evidence type="ECO:0000313" key="2">
    <source>
        <dbReference type="Proteomes" id="UP000231453"/>
    </source>
</evidence>
<protein>
    <recommendedName>
        <fullName evidence="3">VOC domain-containing protein</fullName>
    </recommendedName>
</protein>
<reference evidence="2" key="1">
    <citation type="submission" date="2017-09" db="EMBL/GenBank/DDBJ databases">
        <title>Depth-based differentiation of microbial function through sediment-hosted aquifers and enrichment of novel symbionts in the deep terrestrial subsurface.</title>
        <authorList>
            <person name="Probst A.J."/>
            <person name="Ladd B."/>
            <person name="Jarett J.K."/>
            <person name="Geller-Mcgrath D.E."/>
            <person name="Sieber C.M.K."/>
            <person name="Emerson J.B."/>
            <person name="Anantharaman K."/>
            <person name="Thomas B.C."/>
            <person name="Malmstrom R."/>
            <person name="Stieglmeier M."/>
            <person name="Klingl A."/>
            <person name="Woyke T."/>
            <person name="Ryan C.M."/>
            <person name="Banfield J.F."/>
        </authorList>
    </citation>
    <scope>NUCLEOTIDE SEQUENCE [LARGE SCALE GENOMIC DNA]</scope>
</reference>
<sequence length="165" mass="19615">MSNLKELLGDVSPFLERLFLLLKKDHIDVSNYELDHVCYRVETMKRYKELKKKLKRYGDLLSETEIGGRPISTFKLYKPLQFANRNIYCIELPAPKDNSFYKEGYEHAEFVIDLSFQDFMNLYRRVNFETKALSKPINPDISIKYDGLSVKFHQHSLEYVINYLE</sequence>
<organism evidence="1 2">
    <name type="scientific">Candidatus Magasanikbacteria bacterium CG_4_10_14_0_2_um_filter_33_14</name>
    <dbReference type="NCBI Taxonomy" id="1974636"/>
    <lineage>
        <taxon>Bacteria</taxon>
        <taxon>Candidatus Magasanikiibacteriota</taxon>
    </lineage>
</organism>
<gene>
    <name evidence="1" type="ORF">COX80_05185</name>
</gene>
<dbReference type="InterPro" id="IPR010393">
    <property type="entry name" value="DUF991_YecM-like"/>
</dbReference>
<accession>A0A2M7V8F4</accession>
<dbReference type="InterPro" id="IPR029068">
    <property type="entry name" value="Glyas_Bleomycin-R_OHBP_Dase"/>
</dbReference>
<dbReference type="SUPFAM" id="SSF54593">
    <property type="entry name" value="Glyoxalase/Bleomycin resistance protein/Dihydroxybiphenyl dioxygenase"/>
    <property type="match status" value="1"/>
</dbReference>
<dbReference type="Pfam" id="PF06185">
    <property type="entry name" value="YecM"/>
    <property type="match status" value="1"/>
</dbReference>
<dbReference type="AlphaFoldDB" id="A0A2M7V8F4"/>
<evidence type="ECO:0000313" key="1">
    <source>
        <dbReference type="EMBL" id="PIZ95019.1"/>
    </source>
</evidence>
<dbReference type="Gene3D" id="3.10.180.10">
    <property type="entry name" value="2,3-Dihydroxybiphenyl 1,2-Dioxygenase, domain 1"/>
    <property type="match status" value="1"/>
</dbReference>
<comment type="caution">
    <text evidence="1">The sequence shown here is derived from an EMBL/GenBank/DDBJ whole genome shotgun (WGS) entry which is preliminary data.</text>
</comment>
<dbReference type="Proteomes" id="UP000231453">
    <property type="component" value="Unassembled WGS sequence"/>
</dbReference>
<dbReference type="PANTHER" id="PTHR37519">
    <property type="match status" value="1"/>
</dbReference>
<dbReference type="EMBL" id="PFPL01000066">
    <property type="protein sequence ID" value="PIZ95019.1"/>
    <property type="molecule type" value="Genomic_DNA"/>
</dbReference>
<proteinExistence type="predicted"/>
<evidence type="ECO:0008006" key="3">
    <source>
        <dbReference type="Google" id="ProtNLM"/>
    </source>
</evidence>